<dbReference type="VEuPathDB" id="FungiDB:GGTG_09073"/>
<keyword evidence="4" id="KW-0378">Hydrolase</keyword>
<evidence type="ECO:0000313" key="12">
    <source>
        <dbReference type="Proteomes" id="UP000006039"/>
    </source>
</evidence>
<dbReference type="GO" id="GO:0046872">
    <property type="term" value="F:metal ion binding"/>
    <property type="evidence" value="ECO:0007669"/>
    <property type="project" value="UniProtKB-KW"/>
</dbReference>
<protein>
    <submittedName>
        <fullName evidence="10">Chitin deacetylase</fullName>
    </submittedName>
</protein>
<dbReference type="GO" id="GO:0005975">
    <property type="term" value="P:carbohydrate metabolic process"/>
    <property type="evidence" value="ECO:0007669"/>
    <property type="project" value="InterPro"/>
</dbReference>
<dbReference type="SUPFAM" id="SSF88713">
    <property type="entry name" value="Glycoside hydrolase/deacetylase"/>
    <property type="match status" value="1"/>
</dbReference>
<feature type="compositionally biased region" description="Low complexity" evidence="7">
    <location>
        <begin position="275"/>
        <end position="351"/>
    </location>
</feature>
<evidence type="ECO:0000256" key="3">
    <source>
        <dbReference type="ARBA" id="ARBA00022729"/>
    </source>
</evidence>
<dbReference type="HOGENOM" id="CLU_021264_13_1_1"/>
<evidence type="ECO:0000256" key="6">
    <source>
        <dbReference type="ARBA" id="ARBA00023285"/>
    </source>
</evidence>
<keyword evidence="3 8" id="KW-0732">Signal</keyword>
<dbReference type="InterPro" id="IPR011330">
    <property type="entry name" value="Glyco_hydro/deAcase_b/a-brl"/>
</dbReference>
<comment type="cofactor">
    <cofactor evidence="1">
        <name>Co(2+)</name>
        <dbReference type="ChEBI" id="CHEBI:48828"/>
    </cofactor>
</comment>
<evidence type="ECO:0000256" key="4">
    <source>
        <dbReference type="ARBA" id="ARBA00022801"/>
    </source>
</evidence>
<evidence type="ECO:0000313" key="11">
    <source>
        <dbReference type="EnsemblFungi" id="EJT72206"/>
    </source>
</evidence>
<organism evidence="10">
    <name type="scientific">Gaeumannomyces tritici (strain R3-111a-1)</name>
    <name type="common">Wheat and barley take-all root rot fungus</name>
    <name type="synonym">Gaeumannomyces graminis var. tritici</name>
    <dbReference type="NCBI Taxonomy" id="644352"/>
    <lineage>
        <taxon>Eukaryota</taxon>
        <taxon>Fungi</taxon>
        <taxon>Dikarya</taxon>
        <taxon>Ascomycota</taxon>
        <taxon>Pezizomycotina</taxon>
        <taxon>Sordariomycetes</taxon>
        <taxon>Sordariomycetidae</taxon>
        <taxon>Magnaporthales</taxon>
        <taxon>Magnaporthaceae</taxon>
        <taxon>Gaeumannomyces</taxon>
    </lineage>
</organism>
<dbReference type="PROSITE" id="PS51677">
    <property type="entry name" value="NODB"/>
    <property type="match status" value="1"/>
</dbReference>
<feature type="signal peptide" evidence="8">
    <location>
        <begin position="1"/>
        <end position="18"/>
    </location>
</feature>
<keyword evidence="6" id="KW-0170">Cobalt</keyword>
<dbReference type="EnsemblFungi" id="EJT72206">
    <property type="protein sequence ID" value="EJT72206"/>
    <property type="gene ID" value="GGTG_09073"/>
</dbReference>
<dbReference type="PANTHER" id="PTHR46471:SF2">
    <property type="entry name" value="CHITIN DEACETYLASE-RELATED"/>
    <property type="match status" value="1"/>
</dbReference>
<dbReference type="FunCoup" id="J3P6D2">
    <property type="interactions" value="41"/>
</dbReference>
<keyword evidence="5" id="KW-0119">Carbohydrate metabolism</keyword>
<reference evidence="11" key="4">
    <citation type="journal article" date="2015" name="G3 (Bethesda)">
        <title>Genome sequences of three phytopathogenic species of the Magnaporthaceae family of fungi.</title>
        <authorList>
            <person name="Okagaki L.H."/>
            <person name="Nunes C.C."/>
            <person name="Sailsbery J."/>
            <person name="Clay B."/>
            <person name="Brown D."/>
            <person name="John T."/>
            <person name="Oh Y."/>
            <person name="Young N."/>
            <person name="Fitzgerald M."/>
            <person name="Haas B.J."/>
            <person name="Zeng Q."/>
            <person name="Young S."/>
            <person name="Adiconis X."/>
            <person name="Fan L."/>
            <person name="Levin J.Z."/>
            <person name="Mitchell T.K."/>
            <person name="Okubara P.A."/>
            <person name="Farman M.L."/>
            <person name="Kohn L.M."/>
            <person name="Birren B."/>
            <person name="Ma L.-J."/>
            <person name="Dean R.A."/>
        </authorList>
    </citation>
    <scope>NUCLEOTIDE SEQUENCE</scope>
    <source>
        <strain evidence="11">R3-111a-1</strain>
    </source>
</reference>
<reference evidence="10" key="3">
    <citation type="submission" date="2010-09" db="EMBL/GenBank/DDBJ databases">
        <title>Annotation of Gaeumannomyces graminis var. tritici R3-111a-1.</title>
        <authorList>
            <consortium name="The Broad Institute Genome Sequencing Platform"/>
            <person name="Ma L.-J."/>
            <person name="Dead R."/>
            <person name="Young S.K."/>
            <person name="Zeng Q."/>
            <person name="Gargeya S."/>
            <person name="Fitzgerald M."/>
            <person name="Haas B."/>
            <person name="Abouelleil A."/>
            <person name="Alvarado L."/>
            <person name="Arachchi H.M."/>
            <person name="Berlin A."/>
            <person name="Brown A."/>
            <person name="Chapman S.B."/>
            <person name="Chen Z."/>
            <person name="Dunbar C."/>
            <person name="Freedman E."/>
            <person name="Gearin G."/>
            <person name="Gellesch M."/>
            <person name="Goldberg J."/>
            <person name="Griggs A."/>
            <person name="Gujja S."/>
            <person name="Heiman D."/>
            <person name="Howarth C."/>
            <person name="Larson L."/>
            <person name="Lui A."/>
            <person name="MacDonald P.J.P."/>
            <person name="Mehta T."/>
            <person name="Montmayeur A."/>
            <person name="Murphy C."/>
            <person name="Neiman D."/>
            <person name="Pearson M."/>
            <person name="Priest M."/>
            <person name="Roberts A."/>
            <person name="Saif S."/>
            <person name="Shea T."/>
            <person name="Shenoy N."/>
            <person name="Sisk P."/>
            <person name="Stolte C."/>
            <person name="Sykes S."/>
            <person name="Yandava C."/>
            <person name="Wortman J."/>
            <person name="Nusbaum C."/>
            <person name="Birren B."/>
        </authorList>
    </citation>
    <scope>NUCLEOTIDE SEQUENCE</scope>
    <source>
        <strain evidence="10">R3-111a-1</strain>
    </source>
</reference>
<dbReference type="Pfam" id="PF01522">
    <property type="entry name" value="Polysacc_deac_1"/>
    <property type="match status" value="1"/>
</dbReference>
<keyword evidence="12" id="KW-1185">Reference proteome</keyword>
<dbReference type="GeneID" id="20349531"/>
<accession>J3P6D2</accession>
<evidence type="ECO:0000256" key="8">
    <source>
        <dbReference type="SAM" id="SignalP"/>
    </source>
</evidence>
<dbReference type="RefSeq" id="XP_009225180.1">
    <property type="nucleotide sequence ID" value="XM_009226916.1"/>
</dbReference>
<dbReference type="AlphaFoldDB" id="J3P6D2"/>
<name>J3P6D2_GAET3</name>
<dbReference type="CDD" id="cd10951">
    <property type="entry name" value="CE4_ClCDA_like"/>
    <property type="match status" value="1"/>
</dbReference>
<evidence type="ECO:0000313" key="10">
    <source>
        <dbReference type="EMBL" id="EJT72206.1"/>
    </source>
</evidence>
<feature type="domain" description="NodB homology" evidence="9">
    <location>
        <begin position="57"/>
        <end position="243"/>
    </location>
</feature>
<reference evidence="10" key="2">
    <citation type="submission" date="2010-07" db="EMBL/GenBank/DDBJ databases">
        <authorList>
            <consortium name="The Broad Institute Genome Sequencing Platform"/>
            <consortium name="Broad Institute Genome Sequencing Center for Infectious Disease"/>
            <person name="Ma L.-J."/>
            <person name="Dead R."/>
            <person name="Young S."/>
            <person name="Zeng Q."/>
            <person name="Koehrsen M."/>
            <person name="Alvarado L."/>
            <person name="Berlin A."/>
            <person name="Chapman S.B."/>
            <person name="Chen Z."/>
            <person name="Freedman E."/>
            <person name="Gellesch M."/>
            <person name="Goldberg J."/>
            <person name="Griggs A."/>
            <person name="Gujja S."/>
            <person name="Heilman E.R."/>
            <person name="Heiman D."/>
            <person name="Hepburn T."/>
            <person name="Howarth C."/>
            <person name="Jen D."/>
            <person name="Larson L."/>
            <person name="Mehta T."/>
            <person name="Neiman D."/>
            <person name="Pearson M."/>
            <person name="Roberts A."/>
            <person name="Saif S."/>
            <person name="Shea T."/>
            <person name="Shenoy N."/>
            <person name="Sisk P."/>
            <person name="Stolte C."/>
            <person name="Sykes S."/>
            <person name="Walk T."/>
            <person name="White J."/>
            <person name="Yandava C."/>
            <person name="Haas B."/>
            <person name="Nusbaum C."/>
            <person name="Birren B."/>
        </authorList>
    </citation>
    <scope>NUCLEOTIDE SEQUENCE</scope>
    <source>
        <strain evidence="10">R3-111a-1</strain>
    </source>
</reference>
<proteinExistence type="predicted"/>
<evidence type="ECO:0000259" key="9">
    <source>
        <dbReference type="PROSITE" id="PS51677"/>
    </source>
</evidence>
<dbReference type="Gene3D" id="3.20.20.370">
    <property type="entry name" value="Glycoside hydrolase/deacetylase"/>
    <property type="match status" value="1"/>
</dbReference>
<feature type="region of interest" description="Disordered" evidence="7">
    <location>
        <begin position="254"/>
        <end position="378"/>
    </location>
</feature>
<dbReference type="eggNOG" id="ENOG502QRIP">
    <property type="taxonomic scope" value="Eukaryota"/>
</dbReference>
<dbReference type="InterPro" id="IPR002509">
    <property type="entry name" value="NODB_dom"/>
</dbReference>
<reference evidence="12" key="1">
    <citation type="submission" date="2010-07" db="EMBL/GenBank/DDBJ databases">
        <title>The genome sequence of Gaeumannomyces graminis var. tritici strain R3-111a-1.</title>
        <authorList>
            <consortium name="The Broad Institute Genome Sequencing Platform"/>
            <person name="Ma L.-J."/>
            <person name="Dead R."/>
            <person name="Young S."/>
            <person name="Zeng Q."/>
            <person name="Koehrsen M."/>
            <person name="Alvarado L."/>
            <person name="Berlin A."/>
            <person name="Chapman S.B."/>
            <person name="Chen Z."/>
            <person name="Freedman E."/>
            <person name="Gellesch M."/>
            <person name="Goldberg J."/>
            <person name="Griggs A."/>
            <person name="Gujja S."/>
            <person name="Heilman E.R."/>
            <person name="Heiman D."/>
            <person name="Hepburn T."/>
            <person name="Howarth C."/>
            <person name="Jen D."/>
            <person name="Larson L."/>
            <person name="Mehta T."/>
            <person name="Neiman D."/>
            <person name="Pearson M."/>
            <person name="Roberts A."/>
            <person name="Saif S."/>
            <person name="Shea T."/>
            <person name="Shenoy N."/>
            <person name="Sisk P."/>
            <person name="Stolte C."/>
            <person name="Sykes S."/>
            <person name="Walk T."/>
            <person name="White J."/>
            <person name="Yandava C."/>
            <person name="Haas B."/>
            <person name="Nusbaum C."/>
            <person name="Birren B."/>
        </authorList>
    </citation>
    <scope>NUCLEOTIDE SEQUENCE [LARGE SCALE GENOMIC DNA]</scope>
    <source>
        <strain evidence="12">R3-111a-1</strain>
    </source>
</reference>
<dbReference type="OrthoDB" id="407355at2759"/>
<dbReference type="STRING" id="644352.J3P6D2"/>
<sequence length="416" mass="43065">MSSIRLISVSLLATVAMAHPHVIVDTVGSLDPRALSARPRFGNLPYGMSLTSCSRPGLMALTFDDGPGPFTSHVLDLLERAGNLKATFFLNGQNGNGGITVAALQPVVKRMVAAGHQVGSHSFSHANFDEITEAEREQELVKNEEAFEAVLGFIPTYFRPPFTACGAACQATANRLAYRITDYNLDTKDFEGDYVAAKKKFADGVSQNPNSFVALAHDIHERTSNELVPFMIEQAKAKGYQFVTMGDCLGDPAENWYRDPKSGQPFRGAKPPAPSRASSSAARPSSPVARTSSTSTPAAAMPTGGRATSSSATSSSAGARTTSATTGSSTTPATRATSSSGSAATTNTASRGLGGGAAVPILSGTGAGTPRVNGTRPVATISQPPMSTLPIKDGAARAIVAMNTIVGVALAVAFLI</sequence>
<evidence type="ECO:0000256" key="2">
    <source>
        <dbReference type="ARBA" id="ARBA00022723"/>
    </source>
</evidence>
<reference evidence="11" key="5">
    <citation type="submission" date="2018-04" db="UniProtKB">
        <authorList>
            <consortium name="EnsemblFungi"/>
        </authorList>
    </citation>
    <scope>IDENTIFICATION</scope>
    <source>
        <strain evidence="11">R3-111a-1</strain>
    </source>
</reference>
<gene>
    <name evidence="11" type="primary">20349531</name>
    <name evidence="10" type="ORF">GGTG_09073</name>
</gene>
<dbReference type="Proteomes" id="UP000006039">
    <property type="component" value="Unassembled WGS sequence"/>
</dbReference>
<dbReference type="GO" id="GO:0016810">
    <property type="term" value="F:hydrolase activity, acting on carbon-nitrogen (but not peptide) bonds"/>
    <property type="evidence" value="ECO:0007669"/>
    <property type="project" value="InterPro"/>
</dbReference>
<evidence type="ECO:0000256" key="7">
    <source>
        <dbReference type="SAM" id="MobiDB-lite"/>
    </source>
</evidence>
<evidence type="ECO:0000256" key="1">
    <source>
        <dbReference type="ARBA" id="ARBA00001941"/>
    </source>
</evidence>
<dbReference type="EMBL" id="GL385399">
    <property type="protein sequence ID" value="EJT72206.1"/>
    <property type="molecule type" value="Genomic_DNA"/>
</dbReference>
<feature type="chain" id="PRO_5015094976" evidence="8">
    <location>
        <begin position="19"/>
        <end position="416"/>
    </location>
</feature>
<dbReference type="PANTHER" id="PTHR46471">
    <property type="entry name" value="CHITIN DEACETYLASE"/>
    <property type="match status" value="1"/>
</dbReference>
<evidence type="ECO:0000256" key="5">
    <source>
        <dbReference type="ARBA" id="ARBA00023277"/>
    </source>
</evidence>
<keyword evidence="2" id="KW-0479">Metal-binding</keyword>